<dbReference type="RefSeq" id="WP_164610868.1">
    <property type="nucleotide sequence ID" value="NZ_JAAIKE010000002.1"/>
</dbReference>
<evidence type="ECO:0000313" key="1">
    <source>
        <dbReference type="EMBL" id="NEX46310.1"/>
    </source>
</evidence>
<sequence>MSLHSIQSDFAAHVENRDAAGAILLVCEHASNAFPAPWGSLGLTEAQQAAHVAWDPGALDLSRALARRLDAALVHAPASRLIYDLNRGPDRADAMAERSEVHDIPGNKGLSAEDRLHRTEALYLPFHNALHAEIARRLALGRVTVLVTIHSFTPVYHGRPRSVEFGVIHDADDRLARAIVEAAQRGTDLACALNEPYSAADGVTHTLRLQATPYGLANAMLEIRNDLIATSEMAEAMADRLAPVLQSALAAVAEV</sequence>
<proteinExistence type="predicted"/>
<name>A0A6B3RJX4_9RHOB</name>
<evidence type="ECO:0000313" key="2">
    <source>
        <dbReference type="Proteomes" id="UP000481421"/>
    </source>
</evidence>
<dbReference type="InterPro" id="IPR011227">
    <property type="entry name" value="UCP029730"/>
</dbReference>
<dbReference type="EMBL" id="JAAIKE010000002">
    <property type="protein sequence ID" value="NEX46310.1"/>
    <property type="molecule type" value="Genomic_DNA"/>
</dbReference>
<dbReference type="GO" id="GO:0016787">
    <property type="term" value="F:hydrolase activity"/>
    <property type="evidence" value="ECO:0007669"/>
    <property type="project" value="UniProtKB-KW"/>
</dbReference>
<accession>A0A6B3RJX4</accession>
<comment type="caution">
    <text evidence="1">The sequence shown here is derived from an EMBL/GenBank/DDBJ whole genome shotgun (WGS) entry which is preliminary data.</text>
</comment>
<dbReference type="InterPro" id="IPR007709">
    <property type="entry name" value="N-FG_amidohydro"/>
</dbReference>
<dbReference type="SUPFAM" id="SSF53187">
    <property type="entry name" value="Zn-dependent exopeptidases"/>
    <property type="match status" value="1"/>
</dbReference>
<organism evidence="1 2">
    <name type="scientific">Pseudotabrizicola algicola</name>
    <dbReference type="NCBI Taxonomy" id="2709381"/>
    <lineage>
        <taxon>Bacteria</taxon>
        <taxon>Pseudomonadati</taxon>
        <taxon>Pseudomonadota</taxon>
        <taxon>Alphaproteobacteria</taxon>
        <taxon>Rhodobacterales</taxon>
        <taxon>Paracoccaceae</taxon>
        <taxon>Pseudotabrizicola</taxon>
    </lineage>
</organism>
<dbReference type="AlphaFoldDB" id="A0A6B3RJX4"/>
<keyword evidence="2" id="KW-1185">Reference proteome</keyword>
<dbReference type="Gene3D" id="3.40.630.40">
    <property type="entry name" value="Zn-dependent exopeptidases"/>
    <property type="match status" value="1"/>
</dbReference>
<dbReference type="Proteomes" id="UP000481421">
    <property type="component" value="Unassembled WGS sequence"/>
</dbReference>
<reference evidence="1 2" key="1">
    <citation type="submission" date="2020-02" db="EMBL/GenBank/DDBJ databases">
        <title>Rhodobacter algicola sp. nov., isolated from microalga culture.</title>
        <authorList>
            <person name="Park C.-Y."/>
        </authorList>
    </citation>
    <scope>NUCLEOTIDE SEQUENCE [LARGE SCALE GENOMIC DNA]</scope>
    <source>
        <strain evidence="1 2">ETT8</strain>
    </source>
</reference>
<keyword evidence="1" id="KW-0378">Hydrolase</keyword>
<gene>
    <name evidence="1" type="ORF">G3572_08835</name>
</gene>
<dbReference type="PIRSF" id="PIRSF029730">
    <property type="entry name" value="UCP029730"/>
    <property type="match status" value="1"/>
</dbReference>
<protein>
    <submittedName>
        <fullName evidence="1">N-formylglutamate amidohydrolase</fullName>
    </submittedName>
</protein>
<dbReference type="Pfam" id="PF05013">
    <property type="entry name" value="FGase"/>
    <property type="match status" value="1"/>
</dbReference>